<feature type="compositionally biased region" description="Basic residues" evidence="1">
    <location>
        <begin position="88"/>
        <end position="100"/>
    </location>
</feature>
<accession>A0A4Y4C2L5</accession>
<organism evidence="2 3">
    <name type="scientific">Corynebacterium variabile</name>
    <dbReference type="NCBI Taxonomy" id="1727"/>
    <lineage>
        <taxon>Bacteria</taxon>
        <taxon>Bacillati</taxon>
        <taxon>Actinomycetota</taxon>
        <taxon>Actinomycetes</taxon>
        <taxon>Mycobacteriales</taxon>
        <taxon>Corynebacteriaceae</taxon>
        <taxon>Corynebacterium</taxon>
    </lineage>
</organism>
<evidence type="ECO:0000313" key="2">
    <source>
        <dbReference type="EMBL" id="GEC87265.1"/>
    </source>
</evidence>
<dbReference type="Proteomes" id="UP000319986">
    <property type="component" value="Unassembled WGS sequence"/>
</dbReference>
<proteinExistence type="predicted"/>
<sequence length="115" mass="13297">MLQASEHLRIMVPLLFLQMMRPVVEEVDPVLLPPQIDRGQQFPVLAEHRDLTAEPGCEVPHHQPVKGLRRRFSPHIREAEHSSCGLRRQSRRHQRSRTSHCHGAPGLMEMVTDLY</sequence>
<name>A0A4Y4C2L5_9CORY</name>
<evidence type="ECO:0000313" key="3">
    <source>
        <dbReference type="Proteomes" id="UP000319986"/>
    </source>
</evidence>
<protein>
    <submittedName>
        <fullName evidence="2">Uncharacterized protein</fullName>
    </submittedName>
</protein>
<dbReference type="AlphaFoldDB" id="A0A4Y4C2L5"/>
<gene>
    <name evidence="2" type="ORF">CVA01_25790</name>
</gene>
<feature type="region of interest" description="Disordered" evidence="1">
    <location>
        <begin position="79"/>
        <end position="103"/>
    </location>
</feature>
<evidence type="ECO:0000256" key="1">
    <source>
        <dbReference type="SAM" id="MobiDB-lite"/>
    </source>
</evidence>
<comment type="caution">
    <text evidence="2">The sequence shown here is derived from an EMBL/GenBank/DDBJ whole genome shotgun (WGS) entry which is preliminary data.</text>
</comment>
<reference evidence="2 3" key="1">
    <citation type="submission" date="2019-06" db="EMBL/GenBank/DDBJ databases">
        <title>Whole genome shotgun sequence of Corynebacterium variabile NBRC 15286.</title>
        <authorList>
            <person name="Hosoyama A."/>
            <person name="Uohara A."/>
            <person name="Ohji S."/>
            <person name="Ichikawa N."/>
        </authorList>
    </citation>
    <scope>NUCLEOTIDE SEQUENCE [LARGE SCALE GENOMIC DNA]</scope>
    <source>
        <strain evidence="2 3">NBRC 15286</strain>
    </source>
</reference>
<dbReference type="EMBL" id="BJNT01000022">
    <property type="protein sequence ID" value="GEC87265.1"/>
    <property type="molecule type" value="Genomic_DNA"/>
</dbReference>